<keyword evidence="4" id="KW-0812">Transmembrane</keyword>
<evidence type="ECO:0000256" key="8">
    <source>
        <dbReference type="ARBA" id="ARBA00023136"/>
    </source>
</evidence>
<keyword evidence="10" id="KW-1185">Reference proteome</keyword>
<dbReference type="Pfam" id="PF14138">
    <property type="entry name" value="COX16"/>
    <property type="match status" value="1"/>
</dbReference>
<evidence type="ECO:0000256" key="3">
    <source>
        <dbReference type="ARBA" id="ARBA00021814"/>
    </source>
</evidence>
<keyword evidence="7" id="KW-0496">Mitochondrion</keyword>
<reference evidence="9 10" key="1">
    <citation type="submission" date="2015-04" db="EMBL/GenBank/DDBJ databases">
        <authorList>
            <person name="Syromyatnikov M.Y."/>
            <person name="Popov V.N."/>
        </authorList>
    </citation>
    <scope>NUCLEOTIDE SEQUENCE [LARGE SCALE GENOMIC DNA]</scope>
</reference>
<accession>A0A1J1HX72</accession>
<dbReference type="AlphaFoldDB" id="A0A1J1HX72"/>
<evidence type="ECO:0000256" key="1">
    <source>
        <dbReference type="ARBA" id="ARBA00004434"/>
    </source>
</evidence>
<evidence type="ECO:0000256" key="2">
    <source>
        <dbReference type="ARBA" id="ARBA00008370"/>
    </source>
</evidence>
<evidence type="ECO:0000313" key="9">
    <source>
        <dbReference type="EMBL" id="CRK92122.1"/>
    </source>
</evidence>
<dbReference type="STRING" id="568069.A0A1J1HX72"/>
<gene>
    <name evidence="9" type="ORF">CLUMA_CG005741</name>
</gene>
<evidence type="ECO:0000313" key="10">
    <source>
        <dbReference type="Proteomes" id="UP000183832"/>
    </source>
</evidence>
<dbReference type="PANTHER" id="PTHR17130">
    <property type="entry name" value="MITOCHONDRIAL OUTER MEMBRANE PROTEIN 25"/>
    <property type="match status" value="1"/>
</dbReference>
<dbReference type="EMBL" id="CVRI01000024">
    <property type="protein sequence ID" value="CRK92122.1"/>
    <property type="molecule type" value="Genomic_DNA"/>
</dbReference>
<comment type="similarity">
    <text evidence="2">Belongs to the COX16 family.</text>
</comment>
<dbReference type="Proteomes" id="UP000183832">
    <property type="component" value="Unassembled WGS sequence"/>
</dbReference>
<dbReference type="InterPro" id="IPR020164">
    <property type="entry name" value="Cyt_c_Oxase_assmbl_COX16"/>
</dbReference>
<name>A0A1J1HX72_9DIPT</name>
<dbReference type="PANTHER" id="PTHR17130:SF14">
    <property type="entry name" value="CYTOCHROME C OXIDASE ASSEMBLY PROTEIN COX16 HOMOLOG, MITOCHONDRIAL"/>
    <property type="match status" value="1"/>
</dbReference>
<evidence type="ECO:0000256" key="4">
    <source>
        <dbReference type="ARBA" id="ARBA00022692"/>
    </source>
</evidence>
<organism evidence="9 10">
    <name type="scientific">Clunio marinus</name>
    <dbReference type="NCBI Taxonomy" id="568069"/>
    <lineage>
        <taxon>Eukaryota</taxon>
        <taxon>Metazoa</taxon>
        <taxon>Ecdysozoa</taxon>
        <taxon>Arthropoda</taxon>
        <taxon>Hexapoda</taxon>
        <taxon>Insecta</taxon>
        <taxon>Pterygota</taxon>
        <taxon>Neoptera</taxon>
        <taxon>Endopterygota</taxon>
        <taxon>Diptera</taxon>
        <taxon>Nematocera</taxon>
        <taxon>Chironomoidea</taxon>
        <taxon>Chironomidae</taxon>
        <taxon>Clunio</taxon>
    </lineage>
</organism>
<dbReference type="GO" id="GO:0033617">
    <property type="term" value="P:mitochondrial respiratory chain complex IV assembly"/>
    <property type="evidence" value="ECO:0007669"/>
    <property type="project" value="TreeGrafter"/>
</dbReference>
<dbReference type="OrthoDB" id="5516033at2759"/>
<dbReference type="GO" id="GO:0005743">
    <property type="term" value="C:mitochondrial inner membrane"/>
    <property type="evidence" value="ECO:0007669"/>
    <property type="project" value="UniProtKB-SubCell"/>
</dbReference>
<protein>
    <recommendedName>
        <fullName evidence="3">Cytochrome c oxidase assembly protein COX16 homolog, mitochondrial</fullName>
    </recommendedName>
</protein>
<keyword evidence="5" id="KW-0999">Mitochondrion inner membrane</keyword>
<evidence type="ECO:0000256" key="7">
    <source>
        <dbReference type="ARBA" id="ARBA00023128"/>
    </source>
</evidence>
<comment type="subcellular location">
    <subcellularLocation>
        <location evidence="1">Mitochondrion inner membrane</location>
        <topology evidence="1">Single-pass membrane protein</topology>
    </subcellularLocation>
</comment>
<keyword evidence="8" id="KW-0472">Membrane</keyword>
<evidence type="ECO:0000256" key="5">
    <source>
        <dbReference type="ARBA" id="ARBA00022792"/>
    </source>
</evidence>
<keyword evidence="6" id="KW-1133">Transmembrane helix</keyword>
<sequence length="103" mass="12247">MNLVEKFQKLSKRRSFKYGTPFLVLILGGSFALKEFTQLRYQYAQKKTIRPDELEAEGVKMKEPEEVTLEKVYEKVKEIDIDHWENIRGPRPWEETQQIKASN</sequence>
<evidence type="ECO:0000256" key="6">
    <source>
        <dbReference type="ARBA" id="ARBA00022989"/>
    </source>
</evidence>
<proteinExistence type="inferred from homology"/>